<dbReference type="CDD" id="cd00093">
    <property type="entry name" value="HTH_XRE"/>
    <property type="match status" value="1"/>
</dbReference>
<dbReference type="EMBL" id="QKTW01000018">
    <property type="protein sequence ID" value="PZF72401.1"/>
    <property type="molecule type" value="Genomic_DNA"/>
</dbReference>
<evidence type="ECO:0000313" key="3">
    <source>
        <dbReference type="EMBL" id="PZF72401.1"/>
    </source>
</evidence>
<dbReference type="SUPFAM" id="SSF47413">
    <property type="entry name" value="lambda repressor-like DNA-binding domains"/>
    <property type="match status" value="1"/>
</dbReference>
<dbReference type="InterPro" id="IPR001387">
    <property type="entry name" value="Cro/C1-type_HTH"/>
</dbReference>
<protein>
    <submittedName>
        <fullName evidence="3">XRE family transcriptional regulator</fullName>
    </submittedName>
</protein>
<feature type="domain" description="HTH cro/C1-type" evidence="2">
    <location>
        <begin position="13"/>
        <end position="68"/>
    </location>
</feature>
<dbReference type="OrthoDB" id="674774at2"/>
<proteinExistence type="predicted"/>
<organism evidence="3 4">
    <name type="scientific">Taibaiella soli</name>
    <dbReference type="NCBI Taxonomy" id="1649169"/>
    <lineage>
        <taxon>Bacteria</taxon>
        <taxon>Pseudomonadati</taxon>
        <taxon>Bacteroidota</taxon>
        <taxon>Chitinophagia</taxon>
        <taxon>Chitinophagales</taxon>
        <taxon>Chitinophagaceae</taxon>
        <taxon>Taibaiella</taxon>
    </lineage>
</organism>
<evidence type="ECO:0000256" key="1">
    <source>
        <dbReference type="SAM" id="Coils"/>
    </source>
</evidence>
<sequence length="138" mass="16048">MASNHKAHHGKNLRKFREWKGWKQEALAFEMGDDWSQKKISLLEHKETIEDAILEQLSSVLKIPVEAFDVLNEEPGVNFINSTFNESPVNLSSGDQNNTFNPLEKWLAALDENKQLYERLLQAEREKVEMLQQLLKNK</sequence>
<keyword evidence="1" id="KW-0175">Coiled coil</keyword>
<dbReference type="AlphaFoldDB" id="A0A2W2AAU5"/>
<dbReference type="PROSITE" id="PS50943">
    <property type="entry name" value="HTH_CROC1"/>
    <property type="match status" value="1"/>
</dbReference>
<name>A0A2W2AAU5_9BACT</name>
<accession>A0A2W2AAU5</accession>
<gene>
    <name evidence="3" type="ORF">DN068_13690</name>
</gene>
<comment type="caution">
    <text evidence="3">The sequence shown here is derived from an EMBL/GenBank/DDBJ whole genome shotgun (WGS) entry which is preliminary data.</text>
</comment>
<dbReference type="Gene3D" id="1.10.260.40">
    <property type="entry name" value="lambda repressor-like DNA-binding domains"/>
    <property type="match status" value="1"/>
</dbReference>
<reference evidence="3 4" key="1">
    <citation type="submission" date="2018-06" db="EMBL/GenBank/DDBJ databases">
        <title>Mucibacter soli gen. nov., sp. nov., a new member of the family Chitinophagaceae producing mucin.</title>
        <authorList>
            <person name="Kim M.-K."/>
            <person name="Park S."/>
            <person name="Kim T.-S."/>
            <person name="Joung Y."/>
            <person name="Han J.-H."/>
            <person name="Kim S.B."/>
        </authorList>
    </citation>
    <scope>NUCLEOTIDE SEQUENCE [LARGE SCALE GENOMIC DNA]</scope>
    <source>
        <strain evidence="3 4">R1-15</strain>
    </source>
</reference>
<dbReference type="GO" id="GO:0003677">
    <property type="term" value="F:DNA binding"/>
    <property type="evidence" value="ECO:0007669"/>
    <property type="project" value="InterPro"/>
</dbReference>
<evidence type="ECO:0000259" key="2">
    <source>
        <dbReference type="PROSITE" id="PS50943"/>
    </source>
</evidence>
<dbReference type="InterPro" id="IPR010982">
    <property type="entry name" value="Lambda_DNA-bd_dom_sf"/>
</dbReference>
<evidence type="ECO:0000313" key="4">
    <source>
        <dbReference type="Proteomes" id="UP000248745"/>
    </source>
</evidence>
<feature type="coiled-coil region" evidence="1">
    <location>
        <begin position="107"/>
        <end position="134"/>
    </location>
</feature>
<keyword evidence="4" id="KW-1185">Reference proteome</keyword>
<dbReference type="RefSeq" id="WP_110999496.1">
    <property type="nucleotide sequence ID" value="NZ_QKTW01000018.1"/>
</dbReference>
<dbReference type="Proteomes" id="UP000248745">
    <property type="component" value="Unassembled WGS sequence"/>
</dbReference>